<proteinExistence type="predicted"/>
<gene>
    <name evidence="1" type="ORF">GCM10023330_04570</name>
</gene>
<evidence type="ECO:0000313" key="2">
    <source>
        <dbReference type="Proteomes" id="UP001501433"/>
    </source>
</evidence>
<name>A0ABP9BX41_9FLAO</name>
<reference evidence="2" key="1">
    <citation type="journal article" date="2019" name="Int. J. Syst. Evol. Microbiol.">
        <title>The Global Catalogue of Microorganisms (GCM) 10K type strain sequencing project: providing services to taxonomists for standard genome sequencing and annotation.</title>
        <authorList>
            <consortium name="The Broad Institute Genomics Platform"/>
            <consortium name="The Broad Institute Genome Sequencing Center for Infectious Disease"/>
            <person name="Wu L."/>
            <person name="Ma J."/>
        </authorList>
    </citation>
    <scope>NUCLEOTIDE SEQUENCE [LARGE SCALE GENOMIC DNA]</scope>
    <source>
        <strain evidence="2">JCM 18325</strain>
    </source>
</reference>
<comment type="caution">
    <text evidence="1">The sequence shown here is derived from an EMBL/GenBank/DDBJ whole genome shotgun (WGS) entry which is preliminary data.</text>
</comment>
<keyword evidence="2" id="KW-1185">Reference proteome</keyword>
<dbReference type="Proteomes" id="UP001501433">
    <property type="component" value="Unassembled WGS sequence"/>
</dbReference>
<sequence>MKSHLNYNLKRIPKVPQIMEVGKILNELKKFKISNYEKIQNTVDRVHMESLAWVQEGITWMPILLYVP</sequence>
<dbReference type="EMBL" id="BAABJW010000001">
    <property type="protein sequence ID" value="GAA4801708.1"/>
    <property type="molecule type" value="Genomic_DNA"/>
</dbReference>
<protein>
    <submittedName>
        <fullName evidence="1">Uncharacterized protein</fullName>
    </submittedName>
</protein>
<accession>A0ABP9BX41</accession>
<evidence type="ECO:0000313" key="1">
    <source>
        <dbReference type="EMBL" id="GAA4801708.1"/>
    </source>
</evidence>
<organism evidence="1 2">
    <name type="scientific">Litoribaculum gwangyangense</name>
    <dbReference type="NCBI Taxonomy" id="1130722"/>
    <lineage>
        <taxon>Bacteria</taxon>
        <taxon>Pseudomonadati</taxon>
        <taxon>Bacteroidota</taxon>
        <taxon>Flavobacteriia</taxon>
        <taxon>Flavobacteriales</taxon>
        <taxon>Flavobacteriaceae</taxon>
        <taxon>Litoribaculum</taxon>
    </lineage>
</organism>